<name>A0A5S9QVG3_9GAMM</name>
<dbReference type="Pfam" id="PF04072">
    <property type="entry name" value="LCM"/>
    <property type="match status" value="1"/>
</dbReference>
<protein>
    <recommendedName>
        <fullName evidence="5">Tetracenomycin polyketide synthesis O-methyltransferase TcmP</fullName>
    </recommendedName>
</protein>
<dbReference type="InterPro" id="IPR007213">
    <property type="entry name" value="Ppm1/Ppm2/Tcmp"/>
</dbReference>
<accession>A0A5S9QVG3</accession>
<evidence type="ECO:0008006" key="5">
    <source>
        <dbReference type="Google" id="ProtNLM"/>
    </source>
</evidence>
<evidence type="ECO:0000313" key="3">
    <source>
        <dbReference type="EMBL" id="CAA0122516.1"/>
    </source>
</evidence>
<keyword evidence="2" id="KW-0808">Transferase</keyword>
<gene>
    <name evidence="3" type="ORF">DPBNPPHM_02870</name>
</gene>
<dbReference type="Proteomes" id="UP000434580">
    <property type="component" value="Unassembled WGS sequence"/>
</dbReference>
<dbReference type="SUPFAM" id="SSF53335">
    <property type="entry name" value="S-adenosyl-L-methionine-dependent methyltransferases"/>
    <property type="match status" value="1"/>
</dbReference>
<keyword evidence="1" id="KW-0489">Methyltransferase</keyword>
<proteinExistence type="predicted"/>
<dbReference type="InterPro" id="IPR029063">
    <property type="entry name" value="SAM-dependent_MTases_sf"/>
</dbReference>
<dbReference type="EMBL" id="CACSII010000022">
    <property type="protein sequence ID" value="CAA0122516.1"/>
    <property type="molecule type" value="Genomic_DNA"/>
</dbReference>
<dbReference type="InterPro" id="IPR016874">
    <property type="entry name" value="TcmP-like"/>
</dbReference>
<dbReference type="PIRSF" id="PIRSF028177">
    <property type="entry name" value="Polyketide_synth_Omtfrase_TcmP"/>
    <property type="match status" value="1"/>
</dbReference>
<dbReference type="GO" id="GO:0008168">
    <property type="term" value="F:methyltransferase activity"/>
    <property type="evidence" value="ECO:0007669"/>
    <property type="project" value="UniProtKB-KW"/>
</dbReference>
<dbReference type="GO" id="GO:0032259">
    <property type="term" value="P:methylation"/>
    <property type="evidence" value="ECO:0007669"/>
    <property type="project" value="UniProtKB-KW"/>
</dbReference>
<evidence type="ECO:0000256" key="1">
    <source>
        <dbReference type="ARBA" id="ARBA00022603"/>
    </source>
</evidence>
<dbReference type="PANTHER" id="PTHR43619">
    <property type="entry name" value="S-ADENOSYL-L-METHIONINE-DEPENDENT METHYLTRANSFERASE YKTD-RELATED"/>
    <property type="match status" value="1"/>
</dbReference>
<dbReference type="AlphaFoldDB" id="A0A5S9QVG3"/>
<sequence length="268" mass="30675">MTAFNLSGVMQTLTIPLYFRHLENTGAHPILSDPLATSLVNSLDYDFSHLDDPAFWPTKVGIVNRTCILDEVANELAHKNSEINIINLGAGLCTREQRLQLNNANWYHVDLDQVAALRSELFPDSNMLAGDALKVGIWADNIDNRLPTLVIAEGFMMYQDDKQARQLFERLAEIFPRVTVTFEILGWGHAYSTQSIKVLNGYSAEIKWSPKDPMPLLTEADPRYRLLAATNVQDVNKHLWRHYRWIMMMMPWVDKNKHSNRIVTVTTH</sequence>
<dbReference type="PANTHER" id="PTHR43619:SF2">
    <property type="entry name" value="S-ADENOSYL-L-METHIONINE-DEPENDENT METHYLTRANSFERASES SUPERFAMILY PROTEIN"/>
    <property type="match status" value="1"/>
</dbReference>
<evidence type="ECO:0000256" key="2">
    <source>
        <dbReference type="ARBA" id="ARBA00022679"/>
    </source>
</evidence>
<reference evidence="3 4" key="1">
    <citation type="submission" date="2019-11" db="EMBL/GenBank/DDBJ databases">
        <authorList>
            <person name="Holert J."/>
        </authorList>
    </citation>
    <scope>NUCLEOTIDE SEQUENCE [LARGE SCALE GENOMIC DNA]</scope>
    <source>
        <strain evidence="3">BC5_2</strain>
    </source>
</reference>
<evidence type="ECO:0000313" key="4">
    <source>
        <dbReference type="Proteomes" id="UP000434580"/>
    </source>
</evidence>
<dbReference type="OrthoDB" id="9800233at2"/>
<dbReference type="Gene3D" id="3.40.50.150">
    <property type="entry name" value="Vaccinia Virus protein VP39"/>
    <property type="match status" value="1"/>
</dbReference>
<organism evidence="3 4">
    <name type="scientific">BD1-7 clade bacterium</name>
    <dbReference type="NCBI Taxonomy" id="2029982"/>
    <lineage>
        <taxon>Bacteria</taxon>
        <taxon>Pseudomonadati</taxon>
        <taxon>Pseudomonadota</taxon>
        <taxon>Gammaproteobacteria</taxon>
        <taxon>Cellvibrionales</taxon>
        <taxon>Spongiibacteraceae</taxon>
        <taxon>BD1-7 clade</taxon>
    </lineage>
</organism>